<evidence type="ECO:0000256" key="4">
    <source>
        <dbReference type="ARBA" id="ARBA00012076"/>
    </source>
</evidence>
<dbReference type="InterPro" id="IPR008927">
    <property type="entry name" value="6-PGluconate_DH-like_C_sf"/>
</dbReference>
<accession>A0A927C1Q9</accession>
<dbReference type="PROSITE" id="PS00067">
    <property type="entry name" value="3HCDH"/>
    <property type="match status" value="1"/>
</dbReference>
<evidence type="ECO:0000256" key="5">
    <source>
        <dbReference type="ARBA" id="ARBA00022832"/>
    </source>
</evidence>
<dbReference type="Proteomes" id="UP000610558">
    <property type="component" value="Unassembled WGS sequence"/>
</dbReference>
<keyword evidence="9" id="KW-0443">Lipid metabolism</keyword>
<evidence type="ECO:0000256" key="12">
    <source>
        <dbReference type="ARBA" id="ARBA00023268"/>
    </source>
</evidence>
<evidence type="ECO:0000259" key="14">
    <source>
        <dbReference type="Pfam" id="PF00725"/>
    </source>
</evidence>
<dbReference type="InterPro" id="IPR012799">
    <property type="entry name" value="FadB"/>
</dbReference>
<evidence type="ECO:0000259" key="15">
    <source>
        <dbReference type="Pfam" id="PF02737"/>
    </source>
</evidence>
<dbReference type="InterPro" id="IPR001753">
    <property type="entry name" value="Enoyl-CoA_hydra/iso"/>
</dbReference>
<dbReference type="PANTHER" id="PTHR43612">
    <property type="entry name" value="TRIFUNCTIONAL ENZYME SUBUNIT ALPHA"/>
    <property type="match status" value="1"/>
</dbReference>
<dbReference type="EC" id="4.2.1.17" evidence="4"/>
<dbReference type="SUPFAM" id="SSF51735">
    <property type="entry name" value="NAD(P)-binding Rossmann-fold domains"/>
    <property type="match status" value="1"/>
</dbReference>
<dbReference type="InterPro" id="IPR029045">
    <property type="entry name" value="ClpP/crotonase-like_dom_sf"/>
</dbReference>
<dbReference type="NCBIfam" id="TIGR02437">
    <property type="entry name" value="FadB"/>
    <property type="match status" value="1"/>
</dbReference>
<reference evidence="16" key="1">
    <citation type="submission" date="2020-09" db="EMBL/GenBank/DDBJ databases">
        <authorList>
            <person name="Yoon J.-W."/>
        </authorList>
    </citation>
    <scope>NUCLEOTIDE SEQUENCE</scope>
    <source>
        <strain evidence="16">KMU-158</strain>
    </source>
</reference>
<feature type="domain" description="3-hydroxyacyl-CoA dehydrogenase NAD binding" evidence="15">
    <location>
        <begin position="317"/>
        <end position="495"/>
    </location>
</feature>
<evidence type="ECO:0000256" key="13">
    <source>
        <dbReference type="ARBA" id="ARBA00049556"/>
    </source>
</evidence>
<evidence type="ECO:0000256" key="6">
    <source>
        <dbReference type="ARBA" id="ARBA00022963"/>
    </source>
</evidence>
<dbReference type="Gene3D" id="3.40.50.720">
    <property type="entry name" value="NAD(P)-binding Rossmann-like Domain"/>
    <property type="match status" value="1"/>
</dbReference>
<evidence type="ECO:0000313" key="17">
    <source>
        <dbReference type="Proteomes" id="UP000610558"/>
    </source>
</evidence>
<comment type="pathway">
    <text evidence="1">Lipid metabolism; fatty acid beta-oxidation.</text>
</comment>
<keyword evidence="6" id="KW-0442">Lipid degradation</keyword>
<dbReference type="Pfam" id="PF02737">
    <property type="entry name" value="3HCDH_N"/>
    <property type="match status" value="1"/>
</dbReference>
<evidence type="ECO:0000256" key="11">
    <source>
        <dbReference type="ARBA" id="ARBA00023239"/>
    </source>
</evidence>
<comment type="similarity">
    <text evidence="2">In the central section; belongs to the 3-hydroxyacyl-CoA dehydrogenase family.</text>
</comment>
<dbReference type="Pfam" id="PF00725">
    <property type="entry name" value="3HCDH"/>
    <property type="match status" value="1"/>
</dbReference>
<dbReference type="InterPro" id="IPR006180">
    <property type="entry name" value="3-OHacyl-CoA_DH_CS"/>
</dbReference>
<keyword evidence="8" id="KW-0520">NAD</keyword>
<comment type="similarity">
    <text evidence="3">In the N-terminal section; belongs to the enoyl-CoA hydratase/isomerase family.</text>
</comment>
<keyword evidence="12" id="KW-0511">Multifunctional enzyme</keyword>
<dbReference type="InterPro" id="IPR006108">
    <property type="entry name" value="3HC_DH_C"/>
</dbReference>
<dbReference type="GO" id="GO:0004300">
    <property type="term" value="F:enoyl-CoA hydratase activity"/>
    <property type="evidence" value="ECO:0007669"/>
    <property type="project" value="UniProtKB-EC"/>
</dbReference>
<dbReference type="PANTHER" id="PTHR43612:SF3">
    <property type="entry name" value="TRIFUNCTIONAL ENZYME SUBUNIT ALPHA, MITOCHONDRIAL"/>
    <property type="match status" value="1"/>
</dbReference>
<keyword evidence="7" id="KW-0560">Oxidoreductase</keyword>
<organism evidence="16 17">
    <name type="scientific">Spongiibacter pelagi</name>
    <dbReference type="NCBI Taxonomy" id="2760804"/>
    <lineage>
        <taxon>Bacteria</taxon>
        <taxon>Pseudomonadati</taxon>
        <taxon>Pseudomonadota</taxon>
        <taxon>Gammaproteobacteria</taxon>
        <taxon>Cellvibrionales</taxon>
        <taxon>Spongiibacteraceae</taxon>
        <taxon>Spongiibacter</taxon>
    </lineage>
</organism>
<dbReference type="SUPFAM" id="SSF52096">
    <property type="entry name" value="ClpP/crotonase"/>
    <property type="match status" value="1"/>
</dbReference>
<name>A0A927C1Q9_9GAMM</name>
<dbReference type="AlphaFoldDB" id="A0A927C1Q9"/>
<dbReference type="InterPro" id="IPR006176">
    <property type="entry name" value="3-OHacyl-CoA_DH_NAD-bd"/>
</dbReference>
<dbReference type="GO" id="GO:0006635">
    <property type="term" value="P:fatty acid beta-oxidation"/>
    <property type="evidence" value="ECO:0007669"/>
    <property type="project" value="UniProtKB-ARBA"/>
</dbReference>
<dbReference type="CDD" id="cd06558">
    <property type="entry name" value="crotonase-like"/>
    <property type="match status" value="1"/>
</dbReference>
<dbReference type="GO" id="GO:0008692">
    <property type="term" value="F:3-hydroxybutyryl-CoA epimerase activity"/>
    <property type="evidence" value="ECO:0007669"/>
    <property type="project" value="InterPro"/>
</dbReference>
<dbReference type="EMBL" id="JACXLD010000006">
    <property type="protein sequence ID" value="MBD2859678.1"/>
    <property type="molecule type" value="Genomic_DNA"/>
</dbReference>
<evidence type="ECO:0000256" key="2">
    <source>
        <dbReference type="ARBA" id="ARBA00007005"/>
    </source>
</evidence>
<dbReference type="Gene3D" id="3.90.226.10">
    <property type="entry name" value="2-enoyl-CoA Hydratase, Chain A, domain 1"/>
    <property type="match status" value="1"/>
</dbReference>
<dbReference type="GO" id="GO:0070403">
    <property type="term" value="F:NAD+ binding"/>
    <property type="evidence" value="ECO:0007669"/>
    <property type="project" value="InterPro"/>
</dbReference>
<feature type="domain" description="3-hydroxyacyl-CoA dehydrogenase C-terminal" evidence="14">
    <location>
        <begin position="497"/>
        <end position="592"/>
    </location>
</feature>
<comment type="catalytic activity">
    <reaction evidence="13">
        <text>a (3S)-3-hydroxyacyl-CoA + NAD(+) = a 3-oxoacyl-CoA + NADH + H(+)</text>
        <dbReference type="Rhea" id="RHEA:22432"/>
        <dbReference type="ChEBI" id="CHEBI:15378"/>
        <dbReference type="ChEBI" id="CHEBI:57318"/>
        <dbReference type="ChEBI" id="CHEBI:57540"/>
        <dbReference type="ChEBI" id="CHEBI:57945"/>
        <dbReference type="ChEBI" id="CHEBI:90726"/>
        <dbReference type="EC" id="1.1.1.35"/>
    </reaction>
</comment>
<dbReference type="InterPro" id="IPR036291">
    <property type="entry name" value="NAD(P)-bd_dom_sf"/>
</dbReference>
<keyword evidence="17" id="KW-1185">Reference proteome</keyword>
<evidence type="ECO:0000256" key="8">
    <source>
        <dbReference type="ARBA" id="ARBA00023027"/>
    </source>
</evidence>
<keyword evidence="11" id="KW-0456">Lyase</keyword>
<evidence type="ECO:0000256" key="7">
    <source>
        <dbReference type="ARBA" id="ARBA00023002"/>
    </source>
</evidence>
<evidence type="ECO:0000313" key="16">
    <source>
        <dbReference type="EMBL" id="MBD2859678.1"/>
    </source>
</evidence>
<dbReference type="NCBIfam" id="NF008727">
    <property type="entry name" value="PRK11730.1"/>
    <property type="match status" value="1"/>
</dbReference>
<dbReference type="FunFam" id="3.40.50.720:FF:000009">
    <property type="entry name" value="Fatty oxidation complex, alpha subunit"/>
    <property type="match status" value="1"/>
</dbReference>
<dbReference type="RefSeq" id="WP_190765757.1">
    <property type="nucleotide sequence ID" value="NZ_JACXLD010000006.1"/>
</dbReference>
<keyword evidence="10" id="KW-0413">Isomerase</keyword>
<evidence type="ECO:0000256" key="3">
    <source>
        <dbReference type="ARBA" id="ARBA00008750"/>
    </source>
</evidence>
<dbReference type="GO" id="GO:0016509">
    <property type="term" value="F:long-chain (3S)-3-hydroxyacyl-CoA dehydrogenase (NAD+) activity"/>
    <property type="evidence" value="ECO:0007669"/>
    <property type="project" value="TreeGrafter"/>
</dbReference>
<dbReference type="SUPFAM" id="SSF48179">
    <property type="entry name" value="6-phosphogluconate dehydrogenase C-terminal domain-like"/>
    <property type="match status" value="2"/>
</dbReference>
<evidence type="ECO:0000256" key="1">
    <source>
        <dbReference type="ARBA" id="ARBA00005005"/>
    </source>
</evidence>
<proteinExistence type="inferred from homology"/>
<protein>
    <recommendedName>
        <fullName evidence="4">enoyl-CoA hydratase</fullName>
        <ecNumber evidence="4">4.2.1.17</ecNumber>
    </recommendedName>
</protein>
<dbReference type="InterPro" id="IPR050136">
    <property type="entry name" value="FA_oxidation_alpha_subunit"/>
</dbReference>
<dbReference type="GO" id="GO:0004165">
    <property type="term" value="F:delta(3)-delta(2)-enoyl-CoA isomerase activity"/>
    <property type="evidence" value="ECO:0007669"/>
    <property type="project" value="InterPro"/>
</dbReference>
<dbReference type="GO" id="GO:0036125">
    <property type="term" value="C:fatty acid beta-oxidation multienzyme complex"/>
    <property type="evidence" value="ECO:0007669"/>
    <property type="project" value="InterPro"/>
</dbReference>
<sequence length="716" mass="77447">MIYQGQALTAKYLDGGIAELCFDLQGDSVNKFNRLTLNELDQATAALAAEADLKGVLVTSAKGVFIVGADITEFTELFKLPDEELGKWAREANGIFNRFEDLPVPTVVAINGVALGGGYEMCLACDFRVMSTAAVVGLPEVKLGINPGFGGTVRLPRVIGCDNAMLWTATGNQQKPDAALKDGGVDAVVAPELLKEAALDLLNKCVDGTFDYKAKRQEKLEPVKLNDIERMMAFTTGKAMVAQQAGKNMPAPITAAKSMEKNAPLARDAAIEVEIANFIKLTRTPQSNALIGLFLNDQAVNKTAKTHAKAGGDVNQAAVLGAGIMGGGIAYQSAYKGTPILMKDIAEAGLELGMKEAGKLLSKQVNRGRMGADKMAKIMGSIRPTLNYDGFDKADVIVEAVVENPKVKHAVLSETENHIREDAVLASNTSTISINYLAEPLKRPENFCGMHFFNPVHAMPLVEVIRGAKTSDETVSKVVKYALQMGKTPIVVNDCPGFYVNRVLFPYFAGFEMLVRDGVDYRRIDKVMEKFGMPMGPAYLMDVVGIDTGCHAAEVMAEGFPERMNYGFRTISQMMYEAKRFGQKNGIGFYAYSEDAKGKPRKTEDETALSMAAEAAEGRSLEITDEDIIARMMIPMCTEVVRCLDENIVSSAADADMGLIMGIGFPVFRGGALRFIDQMGVAAFVELADRFKELGGVYEAPESLRSMAANGETFFK</sequence>
<gene>
    <name evidence="16" type="primary">fadB</name>
    <name evidence="16" type="ORF">IB286_11755</name>
</gene>
<keyword evidence="5" id="KW-0276">Fatty acid metabolism</keyword>
<dbReference type="Gene3D" id="1.10.1040.50">
    <property type="match status" value="1"/>
</dbReference>
<dbReference type="Pfam" id="PF00378">
    <property type="entry name" value="ECH_1"/>
    <property type="match status" value="1"/>
</dbReference>
<evidence type="ECO:0000256" key="10">
    <source>
        <dbReference type="ARBA" id="ARBA00023235"/>
    </source>
</evidence>
<comment type="caution">
    <text evidence="16">The sequence shown here is derived from an EMBL/GenBank/DDBJ whole genome shotgun (WGS) entry which is preliminary data.</text>
</comment>
<evidence type="ECO:0000256" key="9">
    <source>
        <dbReference type="ARBA" id="ARBA00023098"/>
    </source>
</evidence>